<accession>A0A2I0K0G3</accession>
<feature type="region of interest" description="Disordered" evidence="1">
    <location>
        <begin position="71"/>
        <end position="90"/>
    </location>
</feature>
<keyword evidence="3" id="KW-1185">Reference proteome</keyword>
<evidence type="ECO:0000256" key="1">
    <source>
        <dbReference type="SAM" id="MobiDB-lite"/>
    </source>
</evidence>
<organism evidence="2 3">
    <name type="scientific">Punica granatum</name>
    <name type="common">Pomegranate</name>
    <dbReference type="NCBI Taxonomy" id="22663"/>
    <lineage>
        <taxon>Eukaryota</taxon>
        <taxon>Viridiplantae</taxon>
        <taxon>Streptophyta</taxon>
        <taxon>Embryophyta</taxon>
        <taxon>Tracheophyta</taxon>
        <taxon>Spermatophyta</taxon>
        <taxon>Magnoliopsida</taxon>
        <taxon>eudicotyledons</taxon>
        <taxon>Gunneridae</taxon>
        <taxon>Pentapetalae</taxon>
        <taxon>rosids</taxon>
        <taxon>malvids</taxon>
        <taxon>Myrtales</taxon>
        <taxon>Lythraceae</taxon>
        <taxon>Punica</taxon>
    </lineage>
</organism>
<gene>
    <name evidence="2" type="ORF">CRG98_017584</name>
</gene>
<name>A0A2I0K0G3_PUNGR</name>
<dbReference type="EMBL" id="PGOL01000989">
    <property type="protein sequence ID" value="PKI62032.1"/>
    <property type="molecule type" value="Genomic_DNA"/>
</dbReference>
<evidence type="ECO:0000313" key="3">
    <source>
        <dbReference type="Proteomes" id="UP000233551"/>
    </source>
</evidence>
<protein>
    <submittedName>
        <fullName evidence="2">Uncharacterized protein</fullName>
    </submittedName>
</protein>
<dbReference type="Proteomes" id="UP000233551">
    <property type="component" value="Unassembled WGS sequence"/>
</dbReference>
<proteinExistence type="predicted"/>
<dbReference type="AlphaFoldDB" id="A0A2I0K0G3"/>
<comment type="caution">
    <text evidence="2">The sequence shown here is derived from an EMBL/GenBank/DDBJ whole genome shotgun (WGS) entry which is preliminary data.</text>
</comment>
<reference evidence="2 3" key="1">
    <citation type="submission" date="2017-11" db="EMBL/GenBank/DDBJ databases">
        <title>De-novo sequencing of pomegranate (Punica granatum L.) genome.</title>
        <authorList>
            <person name="Akparov Z."/>
            <person name="Amiraslanov A."/>
            <person name="Hajiyeva S."/>
            <person name="Abbasov M."/>
            <person name="Kaur K."/>
            <person name="Hamwieh A."/>
            <person name="Solovyev V."/>
            <person name="Salamov A."/>
            <person name="Braich B."/>
            <person name="Kosarev P."/>
            <person name="Mahmoud A."/>
            <person name="Hajiyev E."/>
            <person name="Babayeva S."/>
            <person name="Izzatullayeva V."/>
            <person name="Mammadov A."/>
            <person name="Mammadov A."/>
            <person name="Sharifova S."/>
            <person name="Ojaghi J."/>
            <person name="Eynullazada K."/>
            <person name="Bayramov B."/>
            <person name="Abdulazimova A."/>
            <person name="Shahmuradov I."/>
        </authorList>
    </citation>
    <scope>NUCLEOTIDE SEQUENCE [LARGE SCALE GENOMIC DNA]</scope>
    <source>
        <strain evidence="3">cv. AG2017</strain>
        <tissue evidence="2">Leaf</tissue>
    </source>
</reference>
<evidence type="ECO:0000313" key="2">
    <source>
        <dbReference type="EMBL" id="PKI62032.1"/>
    </source>
</evidence>
<sequence>MRARRRMCDGCAEVACTGTVGCARTTRRDALGRAFRRVRDMPRNVLGHIEGAIGHAGISVGQLRHGRSDRFGLRGRKKSGSLGQGIGPPSLHLRYPDRDGRFTVWTSSVTHVVSLVSRTIEPIRLVPTLRLHACRLGSLHK</sequence>